<evidence type="ECO:0000313" key="8">
    <source>
        <dbReference type="EMBL" id="RIA78385.1"/>
    </source>
</evidence>
<proteinExistence type="predicted"/>
<keyword evidence="9" id="KW-1185">Reference proteome</keyword>
<sequence length="700" mass="81070">MRLLKLLRKKPFCNDFHFILISILLFLLSLKYWPFFIVLGLYLIFIFKKTHLLLPILIFILVFLVEWLIPSYMKNIKIDNHIESYVYDIDSDSSYILFYKGVKIKVNEYNHKNEVGDYIEVDLLFQEIEDKSYDTDFDYKEYLYSKGIYYLAKGKTIEKKGKYFSPYSIKYSYMNYLKEHLSSESFSYVSELVFGEDSLDSNIKDSYSILGISHILAISGLHILFLYKVLAFILLKVFKYYKKAIPLTLLISYTIIIGAPPSALRALLFLVIGALNKKGEVSYTRLDILSISMIFMLLLNPNQLFNTGFLLSYLVSFVLIFMDKGEKRLKGLYKSYYLIYLSTFPLVINMTNKISFLSLLLSPIFALCLPFVLLPSTYILSIFPILDYGLKYIFILINSYLENITSYNLAIAVPSFNIFGILFYYIFFIFLVIAIEKKKKIYFPIAILSIYLISFINLRYVYPFYKITYIDCGQGDSCLIELPYGKGVMLIDAYNSYDYLKSLGINNIDILLFTHSDSDHIGDYKDYLENMNVKKIYAPKTDKVFDDIMPNINLTKIESGNIIYFDSIKIDILGPINSYDDPNSNSIVLTFKIEDTKYMFTGDMTEDEENDLVNKYGVSLDSDILKVAHHGSDTSSSKAFLDMVSPKISIISVAKNNKYGLPKDLTLKRIEEYSKVYITYNRGNITISQGFGKVHISTYR</sequence>
<comment type="caution">
    <text evidence="8">The sequence shown here is derived from an EMBL/GenBank/DDBJ whole genome shotgun (WGS) entry which is preliminary data.</text>
</comment>
<keyword evidence="4 6" id="KW-1133">Transmembrane helix</keyword>
<keyword evidence="5 6" id="KW-0472">Membrane</keyword>
<feature type="domain" description="Metallo-beta-lactamase" evidence="7">
    <location>
        <begin position="474"/>
        <end position="655"/>
    </location>
</feature>
<feature type="transmembrane region" description="Helical" evidence="6">
    <location>
        <begin position="250"/>
        <end position="275"/>
    </location>
</feature>
<feature type="transmembrane region" description="Helical" evidence="6">
    <location>
        <begin position="20"/>
        <end position="46"/>
    </location>
</feature>
<dbReference type="Pfam" id="PF03772">
    <property type="entry name" value="Competence"/>
    <property type="match status" value="1"/>
</dbReference>
<feature type="transmembrane region" description="Helical" evidence="6">
    <location>
        <begin position="441"/>
        <end position="462"/>
    </location>
</feature>
<dbReference type="PANTHER" id="PTHR30619">
    <property type="entry name" value="DNA INTERNALIZATION/COMPETENCE PROTEIN COMEC/REC2"/>
    <property type="match status" value="1"/>
</dbReference>
<feature type="transmembrane region" description="Helical" evidence="6">
    <location>
        <begin position="52"/>
        <end position="69"/>
    </location>
</feature>
<keyword evidence="3 6" id="KW-0812">Transmembrane</keyword>
<reference evidence="8 9" key="1">
    <citation type="submission" date="2018-08" db="EMBL/GenBank/DDBJ databases">
        <title>Genomic Encyclopedia of Archaeal and Bacterial Type Strains, Phase II (KMG-II): from individual species to whole genera.</title>
        <authorList>
            <person name="Goeker M."/>
        </authorList>
    </citation>
    <scope>NUCLEOTIDE SEQUENCE [LARGE SCALE GENOMIC DNA]</scope>
    <source>
        <strain evidence="8 9">ATCC 27112</strain>
    </source>
</reference>
<dbReference type="CDD" id="cd07731">
    <property type="entry name" value="ComA-like_MBL-fold"/>
    <property type="match status" value="1"/>
</dbReference>
<evidence type="ECO:0000256" key="3">
    <source>
        <dbReference type="ARBA" id="ARBA00022692"/>
    </source>
</evidence>
<dbReference type="EMBL" id="QXEV01000002">
    <property type="protein sequence ID" value="RIA78385.1"/>
    <property type="molecule type" value="Genomic_DNA"/>
</dbReference>
<name>A0A397S1W4_9MOLU</name>
<dbReference type="FunCoup" id="A0A397S1W4">
    <property type="interactions" value="118"/>
</dbReference>
<dbReference type="GO" id="GO:0005886">
    <property type="term" value="C:plasma membrane"/>
    <property type="evidence" value="ECO:0007669"/>
    <property type="project" value="UniProtKB-SubCell"/>
</dbReference>
<dbReference type="InterPro" id="IPR035681">
    <property type="entry name" value="ComA-like_MBL"/>
</dbReference>
<dbReference type="PANTHER" id="PTHR30619:SF7">
    <property type="entry name" value="BETA-LACTAMASE DOMAIN PROTEIN"/>
    <property type="match status" value="1"/>
</dbReference>
<dbReference type="InterPro" id="IPR036866">
    <property type="entry name" value="RibonucZ/Hydroxyglut_hydro"/>
</dbReference>
<feature type="transmembrane region" description="Helical" evidence="6">
    <location>
        <begin position="331"/>
        <end position="348"/>
    </location>
</feature>
<protein>
    <submittedName>
        <fullName evidence="8">Competence protein ComEC</fullName>
    </submittedName>
</protein>
<dbReference type="OrthoDB" id="9761531at2"/>
<accession>A0A397S1W4</accession>
<dbReference type="NCBIfam" id="TIGR00360">
    <property type="entry name" value="ComEC_N-term"/>
    <property type="match status" value="1"/>
</dbReference>
<feature type="transmembrane region" description="Helical" evidence="6">
    <location>
        <begin position="407"/>
        <end position="434"/>
    </location>
</feature>
<evidence type="ECO:0000256" key="6">
    <source>
        <dbReference type="SAM" id="Phobius"/>
    </source>
</evidence>
<dbReference type="InterPro" id="IPR004797">
    <property type="entry name" value="Competence_ComEC/Rec2"/>
</dbReference>
<dbReference type="InterPro" id="IPR052159">
    <property type="entry name" value="Competence_DNA_uptake"/>
</dbReference>
<organism evidence="8 9">
    <name type="scientific">Anaeroplasma bactoclasticum</name>
    <dbReference type="NCBI Taxonomy" id="2088"/>
    <lineage>
        <taxon>Bacteria</taxon>
        <taxon>Bacillati</taxon>
        <taxon>Mycoplasmatota</taxon>
        <taxon>Mollicutes</taxon>
        <taxon>Anaeroplasmatales</taxon>
        <taxon>Anaeroplasmataceae</taxon>
        <taxon>Anaeroplasma</taxon>
    </lineage>
</organism>
<dbReference type="InterPro" id="IPR004477">
    <property type="entry name" value="ComEC_N"/>
</dbReference>
<evidence type="ECO:0000256" key="5">
    <source>
        <dbReference type="ARBA" id="ARBA00023136"/>
    </source>
</evidence>
<dbReference type="InParanoid" id="A0A397S1W4"/>
<evidence type="ECO:0000313" key="9">
    <source>
        <dbReference type="Proteomes" id="UP000266506"/>
    </source>
</evidence>
<dbReference type="Gene3D" id="3.60.15.10">
    <property type="entry name" value="Ribonuclease Z/Hydroxyacylglutathione hydrolase-like"/>
    <property type="match status" value="1"/>
</dbReference>
<keyword evidence="2" id="KW-1003">Cell membrane</keyword>
<evidence type="ECO:0000256" key="2">
    <source>
        <dbReference type="ARBA" id="ARBA00022475"/>
    </source>
</evidence>
<evidence type="ECO:0000256" key="4">
    <source>
        <dbReference type="ARBA" id="ARBA00022989"/>
    </source>
</evidence>
<feature type="transmembrane region" description="Helical" evidence="6">
    <location>
        <begin position="215"/>
        <end position="238"/>
    </location>
</feature>
<feature type="transmembrane region" description="Helical" evidence="6">
    <location>
        <begin position="305"/>
        <end position="322"/>
    </location>
</feature>
<dbReference type="Pfam" id="PF00753">
    <property type="entry name" value="Lactamase_B"/>
    <property type="match status" value="1"/>
</dbReference>
<dbReference type="Proteomes" id="UP000266506">
    <property type="component" value="Unassembled WGS sequence"/>
</dbReference>
<dbReference type="InterPro" id="IPR001279">
    <property type="entry name" value="Metallo-B-lactamas"/>
</dbReference>
<dbReference type="SMART" id="SM00849">
    <property type="entry name" value="Lactamase_B"/>
    <property type="match status" value="1"/>
</dbReference>
<dbReference type="GO" id="GO:0030420">
    <property type="term" value="P:establishment of competence for transformation"/>
    <property type="evidence" value="ECO:0007669"/>
    <property type="project" value="InterPro"/>
</dbReference>
<dbReference type="AlphaFoldDB" id="A0A397S1W4"/>
<dbReference type="SUPFAM" id="SSF56281">
    <property type="entry name" value="Metallo-hydrolase/oxidoreductase"/>
    <property type="match status" value="1"/>
</dbReference>
<evidence type="ECO:0000256" key="1">
    <source>
        <dbReference type="ARBA" id="ARBA00004651"/>
    </source>
</evidence>
<gene>
    <name evidence="8" type="ORF">EI71_00337</name>
</gene>
<comment type="subcellular location">
    <subcellularLocation>
        <location evidence="1">Cell membrane</location>
        <topology evidence="1">Multi-pass membrane protein</topology>
    </subcellularLocation>
</comment>
<dbReference type="NCBIfam" id="TIGR00361">
    <property type="entry name" value="ComEC_Rec2"/>
    <property type="match status" value="1"/>
</dbReference>
<evidence type="ECO:0000259" key="7">
    <source>
        <dbReference type="SMART" id="SM00849"/>
    </source>
</evidence>